<dbReference type="EMBL" id="CP042593">
    <property type="protein sequence ID" value="QED49665.1"/>
    <property type="molecule type" value="Genomic_DNA"/>
</dbReference>
<protein>
    <recommendedName>
        <fullName evidence="3">GIY-YIG nuclease family protein</fullName>
    </recommendedName>
</protein>
<accession>A0A5B8Z966</accession>
<reference evidence="2" key="1">
    <citation type="submission" date="2019-08" db="EMBL/GenBank/DDBJ databases">
        <authorList>
            <person name="Zheng X."/>
        </authorList>
    </citation>
    <scope>NUCLEOTIDE SEQUENCE [LARGE SCALE GENOMIC DNA]</scope>
    <source>
        <strain evidence="2">FJAT-25496</strain>
    </source>
</reference>
<dbReference type="Proteomes" id="UP000321555">
    <property type="component" value="Chromosome"/>
</dbReference>
<dbReference type="KEGG" id="bda:FSZ17_21655"/>
<organism evidence="1 2">
    <name type="scientific">Cytobacillus dafuensis</name>
    <name type="common">Bacillus dafuensis</name>
    <dbReference type="NCBI Taxonomy" id="1742359"/>
    <lineage>
        <taxon>Bacteria</taxon>
        <taxon>Bacillati</taxon>
        <taxon>Bacillota</taxon>
        <taxon>Bacilli</taxon>
        <taxon>Bacillales</taxon>
        <taxon>Bacillaceae</taxon>
        <taxon>Cytobacillus</taxon>
    </lineage>
</organism>
<keyword evidence="2" id="KW-1185">Reference proteome</keyword>
<evidence type="ECO:0008006" key="3">
    <source>
        <dbReference type="Google" id="ProtNLM"/>
    </source>
</evidence>
<evidence type="ECO:0000313" key="1">
    <source>
        <dbReference type="EMBL" id="QED49665.1"/>
    </source>
</evidence>
<sequence length="131" mass="15413">MREIDLLSFLDLFSSKVKGSLFLRGMKTNIETLRMDNSFIEEIKNECGIYYFIQDEQIVYVGRALPSVGLKSRILNQINAFGDTKWDTVINDNKTEIGVIIFEDFDQWYFISALEHFLIEKLERPIFNKRC</sequence>
<dbReference type="AlphaFoldDB" id="A0A5B8Z966"/>
<proteinExistence type="predicted"/>
<gene>
    <name evidence="1" type="ORF">FSZ17_21655</name>
</gene>
<dbReference type="RefSeq" id="WP_057772965.1">
    <property type="nucleotide sequence ID" value="NZ_CP042593.1"/>
</dbReference>
<evidence type="ECO:0000313" key="2">
    <source>
        <dbReference type="Proteomes" id="UP000321555"/>
    </source>
</evidence>
<dbReference type="OrthoDB" id="2940746at2"/>
<name>A0A5B8Z966_CYTDA</name>